<protein>
    <submittedName>
        <fullName evidence="2">Uncharacterized protein</fullName>
    </submittedName>
</protein>
<dbReference type="EMBL" id="CABWIC010000007">
    <property type="protein sequence ID" value="VWL91798.1"/>
    <property type="molecule type" value="Genomic_DNA"/>
</dbReference>
<keyword evidence="1" id="KW-0812">Transmembrane</keyword>
<keyword evidence="1" id="KW-0472">Membrane</keyword>
<organism evidence="2 3">
    <name type="scientific">Collinsella intestinalis</name>
    <dbReference type="NCBI Taxonomy" id="147207"/>
    <lineage>
        <taxon>Bacteria</taxon>
        <taxon>Bacillati</taxon>
        <taxon>Actinomycetota</taxon>
        <taxon>Coriobacteriia</taxon>
        <taxon>Coriobacteriales</taxon>
        <taxon>Coriobacteriaceae</taxon>
        <taxon>Collinsella</taxon>
    </lineage>
</organism>
<keyword evidence="1" id="KW-1133">Transmembrane helix</keyword>
<evidence type="ECO:0000256" key="1">
    <source>
        <dbReference type="SAM" id="Phobius"/>
    </source>
</evidence>
<accession>A0A5K1ISX4</accession>
<reference evidence="2 3" key="1">
    <citation type="submission" date="2019-10" db="EMBL/GenBank/DDBJ databases">
        <authorList>
            <person name="Wolf R A."/>
        </authorList>
    </citation>
    <scope>NUCLEOTIDE SEQUENCE [LARGE SCALE GENOMIC DNA]</scope>
    <source>
        <strain evidence="2">Collinsella_intestinalis_DSM_13632</strain>
    </source>
</reference>
<feature type="transmembrane region" description="Helical" evidence="1">
    <location>
        <begin position="96"/>
        <end position="116"/>
    </location>
</feature>
<proteinExistence type="predicted"/>
<dbReference type="AlphaFoldDB" id="A0A5K1ISX4"/>
<dbReference type="GeneID" id="77465403"/>
<feature type="transmembrane region" description="Helical" evidence="1">
    <location>
        <begin position="136"/>
        <end position="156"/>
    </location>
</feature>
<evidence type="ECO:0000313" key="3">
    <source>
        <dbReference type="Proteomes" id="UP000405524"/>
    </source>
</evidence>
<feature type="transmembrane region" description="Helical" evidence="1">
    <location>
        <begin position="202"/>
        <end position="223"/>
    </location>
</feature>
<dbReference type="Proteomes" id="UP000405524">
    <property type="component" value="Unassembled WGS sequence"/>
</dbReference>
<evidence type="ECO:0000313" key="2">
    <source>
        <dbReference type="EMBL" id="VWL91798.1"/>
    </source>
</evidence>
<feature type="transmembrane region" description="Helical" evidence="1">
    <location>
        <begin position="168"/>
        <end position="190"/>
    </location>
</feature>
<sequence>MMDHIPDRSPERELARLFREEREGWDREAGRASLVEACVAACEAEAAALGRRGPEASLPAFLAAQARFTPPGAWVAIAAVCALTVAGAGVGADGPAAFQALSSAGGLLALVCLVGVTRSKPFGMGELESSCPFNAVSVSFARLLLFGVPSVLVFALGSASAGAQGLGAARALALMAAPYLTACAGGLMCARRAAGPDAGRAAVAWASSVTAASALLFYAAPVAYAAASAWAWCLACLASGSWCASEIHAWLGEGARGFAPRRGDVRSPLDI</sequence>
<dbReference type="RefSeq" id="WP_193221162.1">
    <property type="nucleotide sequence ID" value="NZ_CABWIC010000007.1"/>
</dbReference>
<feature type="transmembrane region" description="Helical" evidence="1">
    <location>
        <begin position="72"/>
        <end position="90"/>
    </location>
</feature>
<gene>
    <name evidence="2" type="ORF">JKKLCJKK_00416</name>
</gene>
<name>A0A5K1ISX4_9ACTN</name>